<dbReference type="EMBL" id="LUUI01000156">
    <property type="protein sequence ID" value="OAI10293.1"/>
    <property type="molecule type" value="Genomic_DNA"/>
</dbReference>
<keyword evidence="3" id="KW-1185">Reference proteome</keyword>
<dbReference type="Proteomes" id="UP000078476">
    <property type="component" value="Unassembled WGS sequence"/>
</dbReference>
<reference evidence="2 3" key="1">
    <citation type="submission" date="2016-03" db="EMBL/GenBank/DDBJ databases">
        <authorList>
            <person name="Ploux O."/>
        </authorList>
    </citation>
    <scope>NUCLEOTIDE SEQUENCE [LARGE SCALE GENOMIC DNA]</scope>
    <source>
        <strain evidence="2 3">R-45370</strain>
    </source>
</reference>
<gene>
    <name evidence="2" type="ORF">A1359_17000</name>
</gene>
<evidence type="ECO:0000256" key="1">
    <source>
        <dbReference type="SAM" id="MobiDB-lite"/>
    </source>
</evidence>
<comment type="caution">
    <text evidence="2">The sequence shown here is derived from an EMBL/GenBank/DDBJ whole genome shotgun (WGS) entry which is preliminary data.</text>
</comment>
<dbReference type="AlphaFoldDB" id="A0A177MYC2"/>
<name>A0A177MYC2_9GAMM</name>
<dbReference type="RefSeq" id="WP_066987460.1">
    <property type="nucleotide sequence ID" value="NZ_LUUI01000156.1"/>
</dbReference>
<evidence type="ECO:0000313" key="2">
    <source>
        <dbReference type="EMBL" id="OAI10293.1"/>
    </source>
</evidence>
<proteinExistence type="predicted"/>
<sequence length="110" mass="12608">MCDHQPNSGDAVRAEFVRVGVYSASGDKRQTVAQRSDRSAAYWVKYRWQGQKFWELHLHHNARGSINWDHTKLKCRSCQAYVAIPSNPDSNRAIQTARRGEPAGWTNYSD</sequence>
<organism evidence="2 3">
    <name type="scientific">Methylomonas lenta</name>
    <dbReference type="NCBI Taxonomy" id="980561"/>
    <lineage>
        <taxon>Bacteria</taxon>
        <taxon>Pseudomonadati</taxon>
        <taxon>Pseudomonadota</taxon>
        <taxon>Gammaproteobacteria</taxon>
        <taxon>Methylococcales</taxon>
        <taxon>Methylococcaceae</taxon>
        <taxon>Methylomonas</taxon>
    </lineage>
</organism>
<evidence type="ECO:0000313" key="3">
    <source>
        <dbReference type="Proteomes" id="UP000078476"/>
    </source>
</evidence>
<feature type="region of interest" description="Disordered" evidence="1">
    <location>
        <begin position="89"/>
        <end position="110"/>
    </location>
</feature>
<accession>A0A177MYC2</accession>
<protein>
    <submittedName>
        <fullName evidence="2">Uncharacterized protein</fullName>
    </submittedName>
</protein>